<dbReference type="RefSeq" id="WP_015046981.1">
    <property type="nucleotide sequence ID" value="NC_018868.3"/>
</dbReference>
<keyword evidence="3" id="KW-1003">Cell membrane</keyword>
<keyword evidence="6 9" id="KW-1133">Transmembrane helix</keyword>
<keyword evidence="7 9" id="KW-0472">Membrane</keyword>
<evidence type="ECO:0000256" key="3">
    <source>
        <dbReference type="ARBA" id="ARBA00022475"/>
    </source>
</evidence>
<evidence type="ECO:0000256" key="8">
    <source>
        <dbReference type="ARBA" id="ARBA00038436"/>
    </source>
</evidence>
<dbReference type="Pfam" id="PF04290">
    <property type="entry name" value="DctQ"/>
    <property type="match status" value="1"/>
</dbReference>
<evidence type="ECO:0000313" key="11">
    <source>
        <dbReference type="EMBL" id="AFU98816.1"/>
    </source>
</evidence>
<accession>K4KIG4</accession>
<comment type="subcellular location">
    <subcellularLocation>
        <location evidence="1 9">Cell inner membrane</location>
        <topology evidence="1 9">Multi-pass membrane protein</topology>
    </subcellularLocation>
</comment>
<dbReference type="InterPro" id="IPR007387">
    <property type="entry name" value="TRAP_DctQ"/>
</dbReference>
<comment type="function">
    <text evidence="9">Part of the tripartite ATP-independent periplasmic (TRAP) transport system.</text>
</comment>
<keyword evidence="2 9" id="KW-0813">Transport</keyword>
<dbReference type="GO" id="GO:0005886">
    <property type="term" value="C:plasma membrane"/>
    <property type="evidence" value="ECO:0007669"/>
    <property type="project" value="UniProtKB-SubCell"/>
</dbReference>
<evidence type="ECO:0000256" key="5">
    <source>
        <dbReference type="ARBA" id="ARBA00022692"/>
    </source>
</evidence>
<protein>
    <recommendedName>
        <fullName evidence="9">TRAP transporter small permease protein</fullName>
    </recommendedName>
</protein>
<evidence type="ECO:0000256" key="2">
    <source>
        <dbReference type="ARBA" id="ARBA00022448"/>
    </source>
</evidence>
<keyword evidence="5 9" id="KW-0812">Transmembrane</keyword>
<evidence type="ECO:0000256" key="7">
    <source>
        <dbReference type="ARBA" id="ARBA00023136"/>
    </source>
</evidence>
<evidence type="ECO:0000313" key="12">
    <source>
        <dbReference type="Proteomes" id="UP000000466"/>
    </source>
</evidence>
<dbReference type="PANTHER" id="PTHR35011:SF2">
    <property type="entry name" value="2,3-DIKETO-L-GULONATE TRAP TRANSPORTER SMALL PERMEASE PROTEIN YIAM"/>
    <property type="match status" value="1"/>
</dbReference>
<keyword evidence="4 9" id="KW-0997">Cell inner membrane</keyword>
<gene>
    <name evidence="11" type="ordered locus">M5M_08135</name>
</gene>
<evidence type="ECO:0000256" key="6">
    <source>
        <dbReference type="ARBA" id="ARBA00022989"/>
    </source>
</evidence>
<feature type="transmembrane region" description="Helical" evidence="9">
    <location>
        <begin position="124"/>
        <end position="147"/>
    </location>
</feature>
<evidence type="ECO:0000259" key="10">
    <source>
        <dbReference type="Pfam" id="PF04290"/>
    </source>
</evidence>
<reference evidence="11 12" key="1">
    <citation type="journal article" date="2013" name="Genome Announc.">
        <title>Complete genome sequence of Simiduia agarivorans SA1(T), a marine bacterium able to degrade a variety of polysaccharides.</title>
        <authorList>
            <person name="Lin S.Y."/>
            <person name="Shieh W.Y."/>
            <person name="Chen J.S."/>
            <person name="Tang S.L."/>
        </authorList>
    </citation>
    <scope>NUCLEOTIDE SEQUENCE [LARGE SCALE GENOMIC DNA]</scope>
    <source>
        <strain evidence="12">DSM 21679 / JCM 13881 / BCRC 17597 / SA1</strain>
    </source>
</reference>
<dbReference type="KEGG" id="saga:M5M_08135"/>
<dbReference type="Proteomes" id="UP000000466">
    <property type="component" value="Chromosome"/>
</dbReference>
<dbReference type="eggNOG" id="COG3090">
    <property type="taxonomic scope" value="Bacteria"/>
</dbReference>
<keyword evidence="11" id="KW-0418">Kinase</keyword>
<dbReference type="InterPro" id="IPR055348">
    <property type="entry name" value="DctQ"/>
</dbReference>
<feature type="transmembrane region" description="Helical" evidence="9">
    <location>
        <begin position="86"/>
        <end position="112"/>
    </location>
</feature>
<organism evidence="11 12">
    <name type="scientific">Simiduia agarivorans (strain DSM 21679 / JCM 13881 / BCRC 17597 / SA1)</name>
    <dbReference type="NCBI Taxonomy" id="1117647"/>
    <lineage>
        <taxon>Bacteria</taxon>
        <taxon>Pseudomonadati</taxon>
        <taxon>Pseudomonadota</taxon>
        <taxon>Gammaproteobacteria</taxon>
        <taxon>Cellvibrionales</taxon>
        <taxon>Cellvibrionaceae</taxon>
        <taxon>Simiduia</taxon>
    </lineage>
</organism>
<evidence type="ECO:0000256" key="4">
    <source>
        <dbReference type="ARBA" id="ARBA00022519"/>
    </source>
</evidence>
<evidence type="ECO:0000256" key="1">
    <source>
        <dbReference type="ARBA" id="ARBA00004429"/>
    </source>
</evidence>
<dbReference type="GO" id="GO:0016301">
    <property type="term" value="F:kinase activity"/>
    <property type="evidence" value="ECO:0007669"/>
    <property type="project" value="UniProtKB-KW"/>
</dbReference>
<dbReference type="GO" id="GO:0015740">
    <property type="term" value="P:C4-dicarboxylate transport"/>
    <property type="evidence" value="ECO:0007669"/>
    <property type="project" value="TreeGrafter"/>
</dbReference>
<dbReference type="OrthoDB" id="2085311at2"/>
<evidence type="ECO:0000256" key="9">
    <source>
        <dbReference type="RuleBase" id="RU369079"/>
    </source>
</evidence>
<dbReference type="AlphaFoldDB" id="K4KIG4"/>
<keyword evidence="11" id="KW-0808">Transferase</keyword>
<proteinExistence type="inferred from homology"/>
<dbReference type="EMBL" id="CP003746">
    <property type="protein sequence ID" value="AFU98816.1"/>
    <property type="molecule type" value="Genomic_DNA"/>
</dbReference>
<feature type="transmembrane region" description="Helical" evidence="9">
    <location>
        <begin position="12"/>
        <end position="32"/>
    </location>
</feature>
<feature type="transmembrane region" description="Helical" evidence="9">
    <location>
        <begin position="47"/>
        <end position="65"/>
    </location>
</feature>
<keyword evidence="12" id="KW-1185">Reference proteome</keyword>
<dbReference type="STRING" id="1117647.M5M_08135"/>
<dbReference type="PANTHER" id="PTHR35011">
    <property type="entry name" value="2,3-DIKETO-L-GULONATE TRAP TRANSPORTER SMALL PERMEASE PROTEIN YIAM"/>
    <property type="match status" value="1"/>
</dbReference>
<comment type="subunit">
    <text evidence="9">The complex comprises the extracytoplasmic solute receptor protein and the two transmembrane proteins.</text>
</comment>
<feature type="domain" description="Tripartite ATP-independent periplasmic transporters DctQ component" evidence="10">
    <location>
        <begin position="25"/>
        <end position="152"/>
    </location>
</feature>
<comment type="similarity">
    <text evidence="8 9">Belongs to the TRAP transporter small permease family.</text>
</comment>
<sequence length="160" mass="17802">MNRLCNGIDQHLTTLLNALLAFLVMDVTWQVITRFLLADPSSITEELARFLLIWIGLVGAAQAYRHKMHLGIDLLAQKLNPVQGIWLNRFIHACCLLFAISILIIGGCNLMWLTWTLEQFSPAMHLPMALVYAALPLSGVLICLYAVQFIIDPTAAGVTE</sequence>
<dbReference type="GO" id="GO:0022857">
    <property type="term" value="F:transmembrane transporter activity"/>
    <property type="evidence" value="ECO:0007669"/>
    <property type="project" value="UniProtKB-UniRule"/>
</dbReference>
<name>K4KIG4_SIMAS</name>
<dbReference type="HOGENOM" id="CLU_086356_9_2_6"/>